<protein>
    <recommendedName>
        <fullName evidence="6">NAD kinase</fullName>
        <ecNumber evidence="6">2.7.1.23</ecNumber>
    </recommendedName>
    <alternativeName>
        <fullName evidence="6">ATP-dependent NAD kinase</fullName>
    </alternativeName>
</protein>
<gene>
    <name evidence="6" type="primary">nadK</name>
    <name evidence="7" type="ORF">FYJ50_02115</name>
</gene>
<comment type="caution">
    <text evidence="7">The sequence shown here is derived from an EMBL/GenBank/DDBJ whole genome shotgun (WGS) entry which is preliminary data.</text>
</comment>
<dbReference type="EMBL" id="VUMM01000002">
    <property type="protein sequence ID" value="MSS00924.1"/>
    <property type="molecule type" value="Genomic_DNA"/>
</dbReference>
<keyword evidence="2 6" id="KW-0418">Kinase</keyword>
<comment type="catalytic activity">
    <reaction evidence="5 6">
        <text>NAD(+) + ATP = ADP + NADP(+) + H(+)</text>
        <dbReference type="Rhea" id="RHEA:18629"/>
        <dbReference type="ChEBI" id="CHEBI:15378"/>
        <dbReference type="ChEBI" id="CHEBI:30616"/>
        <dbReference type="ChEBI" id="CHEBI:57540"/>
        <dbReference type="ChEBI" id="CHEBI:58349"/>
        <dbReference type="ChEBI" id="CHEBI:456216"/>
        <dbReference type="EC" id="2.7.1.23"/>
    </reaction>
</comment>
<dbReference type="RefSeq" id="WP_154459392.1">
    <property type="nucleotide sequence ID" value="NZ_VUMM01000002.1"/>
</dbReference>
<dbReference type="InterPro" id="IPR017438">
    <property type="entry name" value="ATP-NAD_kinase_N"/>
</dbReference>
<dbReference type="EC" id="2.7.1.23" evidence="6"/>
<evidence type="ECO:0000313" key="8">
    <source>
        <dbReference type="Proteomes" id="UP000470082"/>
    </source>
</evidence>
<dbReference type="GO" id="GO:0005524">
    <property type="term" value="F:ATP binding"/>
    <property type="evidence" value="ECO:0007669"/>
    <property type="project" value="UniProtKB-KW"/>
</dbReference>
<dbReference type="Pfam" id="PF01513">
    <property type="entry name" value="NAD_kinase"/>
    <property type="match status" value="1"/>
</dbReference>
<dbReference type="AlphaFoldDB" id="A0A7X2N1U3"/>
<feature type="binding site" evidence="6">
    <location>
        <position position="154"/>
    </location>
    <ligand>
        <name>NAD(+)</name>
        <dbReference type="ChEBI" id="CHEBI:57540"/>
    </ligand>
</feature>
<dbReference type="GO" id="GO:0006741">
    <property type="term" value="P:NADP+ biosynthetic process"/>
    <property type="evidence" value="ECO:0007669"/>
    <property type="project" value="UniProtKB-UniRule"/>
</dbReference>
<name>A0A7X2N1U3_9FIRM</name>
<organism evidence="7 8">
    <name type="scientific">Floccifex porci</name>
    <dbReference type="NCBI Taxonomy" id="2606629"/>
    <lineage>
        <taxon>Bacteria</taxon>
        <taxon>Bacillati</taxon>
        <taxon>Bacillota</taxon>
        <taxon>Erysipelotrichia</taxon>
        <taxon>Erysipelotrichales</taxon>
        <taxon>Erysipelotrichaceae</taxon>
        <taxon>Floccifex</taxon>
    </lineage>
</organism>
<dbReference type="NCBIfam" id="NF003424">
    <property type="entry name" value="PRK04885.1"/>
    <property type="match status" value="1"/>
</dbReference>
<dbReference type="Gene3D" id="3.40.50.10330">
    <property type="entry name" value="Probable inorganic polyphosphate/atp-NAD kinase, domain 1"/>
    <property type="match status" value="1"/>
</dbReference>
<keyword evidence="6" id="KW-0067">ATP-binding</keyword>
<dbReference type="PANTHER" id="PTHR20275">
    <property type="entry name" value="NAD KINASE"/>
    <property type="match status" value="1"/>
</dbReference>
<proteinExistence type="inferred from homology"/>
<keyword evidence="8" id="KW-1185">Reference proteome</keyword>
<keyword evidence="6" id="KW-0547">Nucleotide-binding</keyword>
<keyword evidence="6" id="KW-0963">Cytoplasm</keyword>
<reference evidence="7 8" key="1">
    <citation type="submission" date="2019-08" db="EMBL/GenBank/DDBJ databases">
        <title>In-depth cultivation of the pig gut microbiome towards novel bacterial diversity and tailored functional studies.</title>
        <authorList>
            <person name="Wylensek D."/>
            <person name="Hitch T.C.A."/>
            <person name="Clavel T."/>
        </authorList>
    </citation>
    <scope>NUCLEOTIDE SEQUENCE [LARGE SCALE GENOMIC DNA]</scope>
    <source>
        <strain evidence="7 8">LKV-178-WT-2G</strain>
    </source>
</reference>
<dbReference type="Gene3D" id="2.60.200.30">
    <property type="entry name" value="Probable inorganic polyphosphate/atp-NAD kinase, domain 2"/>
    <property type="match status" value="1"/>
</dbReference>
<feature type="binding site" evidence="6">
    <location>
        <position position="50"/>
    </location>
    <ligand>
        <name>NAD(+)</name>
        <dbReference type="ChEBI" id="CHEBI:57540"/>
    </ligand>
</feature>
<dbReference type="GO" id="GO:0046872">
    <property type="term" value="F:metal ion binding"/>
    <property type="evidence" value="ECO:0007669"/>
    <property type="project" value="UniProtKB-UniRule"/>
</dbReference>
<comment type="cofactor">
    <cofactor evidence="6">
        <name>a divalent metal cation</name>
        <dbReference type="ChEBI" id="CHEBI:60240"/>
    </cofactor>
</comment>
<dbReference type="GO" id="GO:0005737">
    <property type="term" value="C:cytoplasm"/>
    <property type="evidence" value="ECO:0007669"/>
    <property type="project" value="UniProtKB-SubCell"/>
</dbReference>
<feature type="binding site" evidence="6">
    <location>
        <begin position="45"/>
        <end position="46"/>
    </location>
    <ligand>
        <name>NAD(+)</name>
        <dbReference type="ChEBI" id="CHEBI:57540"/>
    </ligand>
</feature>
<dbReference type="SUPFAM" id="SSF111331">
    <property type="entry name" value="NAD kinase/diacylglycerol kinase-like"/>
    <property type="match status" value="1"/>
</dbReference>
<comment type="similarity">
    <text evidence="6">Belongs to the NAD kinase family.</text>
</comment>
<keyword evidence="4 6" id="KW-0520">NAD</keyword>
<feature type="binding site" evidence="6">
    <location>
        <begin position="118"/>
        <end position="119"/>
    </location>
    <ligand>
        <name>NAD(+)</name>
        <dbReference type="ChEBI" id="CHEBI:57540"/>
    </ligand>
</feature>
<dbReference type="InterPro" id="IPR017437">
    <property type="entry name" value="ATP-NAD_kinase_PpnK-typ_C"/>
</dbReference>
<evidence type="ECO:0000313" key="7">
    <source>
        <dbReference type="EMBL" id="MSS00924.1"/>
    </source>
</evidence>
<evidence type="ECO:0000256" key="3">
    <source>
        <dbReference type="ARBA" id="ARBA00022857"/>
    </source>
</evidence>
<sequence length="257" mass="29699">MKFSIIDRMDPNSIIQRNEIRNKLIQKNWIYDEENPGLVICVGGDGTFLRAIHQYLHILDHTMFVGIHTGTLGFLTDFTQDEIDILIDLITTTTPVIENRPMLEIEFPQNNQIYYALNEIRISCMEHTLNLNIYIDDEIFEKTSGSGICISTQVGSSALNRALNGAVVDSGLNVLQLCEIMPISNKNHHSLQNPYIMKETRKIKITGDSIQYAKINYDHLKINPDQLNEIRIQSSEKKVRFARYRTYSYLERLKNLY</sequence>
<evidence type="ECO:0000256" key="2">
    <source>
        <dbReference type="ARBA" id="ARBA00022777"/>
    </source>
</evidence>
<dbReference type="GO" id="GO:0003951">
    <property type="term" value="F:NAD+ kinase activity"/>
    <property type="evidence" value="ECO:0007669"/>
    <property type="project" value="UniProtKB-UniRule"/>
</dbReference>
<keyword evidence="3 6" id="KW-0521">NADP</keyword>
<accession>A0A7X2N1U3</accession>
<dbReference type="GO" id="GO:0051287">
    <property type="term" value="F:NAD binding"/>
    <property type="evidence" value="ECO:0007669"/>
    <property type="project" value="UniProtKB-ARBA"/>
</dbReference>
<dbReference type="Proteomes" id="UP000470082">
    <property type="component" value="Unassembled WGS sequence"/>
</dbReference>
<comment type="caution">
    <text evidence="6">Lacks conserved residue(s) required for the propagation of feature annotation.</text>
</comment>
<dbReference type="HAMAP" id="MF_00361">
    <property type="entry name" value="NAD_kinase"/>
    <property type="match status" value="1"/>
</dbReference>
<feature type="active site" description="Proton acceptor" evidence="6">
    <location>
        <position position="45"/>
    </location>
</feature>
<dbReference type="InterPro" id="IPR016064">
    <property type="entry name" value="NAD/diacylglycerol_kinase_sf"/>
</dbReference>
<comment type="subcellular location">
    <subcellularLocation>
        <location evidence="6">Cytoplasm</location>
    </subcellularLocation>
</comment>
<evidence type="ECO:0000256" key="4">
    <source>
        <dbReference type="ARBA" id="ARBA00023027"/>
    </source>
</evidence>
<dbReference type="Pfam" id="PF20143">
    <property type="entry name" value="NAD_kinase_C"/>
    <property type="match status" value="1"/>
</dbReference>
<evidence type="ECO:0000256" key="1">
    <source>
        <dbReference type="ARBA" id="ARBA00022679"/>
    </source>
</evidence>
<dbReference type="GO" id="GO:0019674">
    <property type="term" value="P:NAD+ metabolic process"/>
    <property type="evidence" value="ECO:0007669"/>
    <property type="project" value="InterPro"/>
</dbReference>
<evidence type="ECO:0000256" key="5">
    <source>
        <dbReference type="ARBA" id="ARBA00047925"/>
    </source>
</evidence>
<dbReference type="InterPro" id="IPR002504">
    <property type="entry name" value="NADK"/>
</dbReference>
<dbReference type="PANTHER" id="PTHR20275:SF0">
    <property type="entry name" value="NAD KINASE"/>
    <property type="match status" value="1"/>
</dbReference>
<comment type="function">
    <text evidence="6">Involved in the regulation of the intracellular balance of NAD and NADP, and is a key enzyme in the biosynthesis of NADP. Catalyzes specifically the phosphorylation on 2'-hydroxyl of the adenosine moiety of NAD to yield NADP.</text>
</comment>
<evidence type="ECO:0000256" key="6">
    <source>
        <dbReference type="HAMAP-Rule" id="MF_00361"/>
    </source>
</evidence>
<keyword evidence="1 6" id="KW-0808">Transferase</keyword>